<keyword evidence="2 6" id="KW-0238">DNA-binding</keyword>
<dbReference type="GO" id="GO:0000160">
    <property type="term" value="P:phosphorelay signal transduction system"/>
    <property type="evidence" value="ECO:0007669"/>
    <property type="project" value="InterPro"/>
</dbReference>
<dbReference type="CDD" id="cd06170">
    <property type="entry name" value="LuxR_C_like"/>
    <property type="match status" value="1"/>
</dbReference>
<evidence type="ECO:0000313" key="7">
    <source>
        <dbReference type="Proteomes" id="UP000252172"/>
    </source>
</evidence>
<feature type="domain" description="HTH luxR-type" evidence="4">
    <location>
        <begin position="149"/>
        <end position="214"/>
    </location>
</feature>
<dbReference type="InterPro" id="IPR001789">
    <property type="entry name" value="Sig_transdc_resp-reg_receiver"/>
</dbReference>
<dbReference type="AlphaFoldDB" id="A0A368N3D7"/>
<dbReference type="InterPro" id="IPR058245">
    <property type="entry name" value="NreC/VraR/RcsB-like_REC"/>
</dbReference>
<evidence type="ECO:0000256" key="1">
    <source>
        <dbReference type="ARBA" id="ARBA00022553"/>
    </source>
</evidence>
<dbReference type="SUPFAM" id="SSF52172">
    <property type="entry name" value="CheY-like"/>
    <property type="match status" value="1"/>
</dbReference>
<dbReference type="RefSeq" id="WP_114302768.1">
    <property type="nucleotide sequence ID" value="NZ_QPIE01000001.1"/>
</dbReference>
<dbReference type="GO" id="GO:0003677">
    <property type="term" value="F:DNA binding"/>
    <property type="evidence" value="ECO:0007669"/>
    <property type="project" value="UniProtKB-KW"/>
</dbReference>
<dbReference type="InterPro" id="IPR016032">
    <property type="entry name" value="Sig_transdc_resp-reg_C-effctor"/>
</dbReference>
<feature type="domain" description="Response regulatory" evidence="5">
    <location>
        <begin position="4"/>
        <end position="121"/>
    </location>
</feature>
<keyword evidence="1 3" id="KW-0597">Phosphoprotein</keyword>
<dbReference type="Proteomes" id="UP000252172">
    <property type="component" value="Unassembled WGS sequence"/>
</dbReference>
<proteinExistence type="predicted"/>
<dbReference type="Gene3D" id="3.40.50.2300">
    <property type="match status" value="1"/>
</dbReference>
<evidence type="ECO:0000256" key="3">
    <source>
        <dbReference type="PROSITE-ProRule" id="PRU00169"/>
    </source>
</evidence>
<dbReference type="SMART" id="SM00421">
    <property type="entry name" value="HTH_LUXR"/>
    <property type="match status" value="1"/>
</dbReference>
<protein>
    <submittedName>
        <fullName evidence="6">DNA-binding response regulator</fullName>
    </submittedName>
</protein>
<accession>A0A368N3D7</accession>
<dbReference type="SUPFAM" id="SSF46894">
    <property type="entry name" value="C-terminal effector domain of the bipartite response regulators"/>
    <property type="match status" value="1"/>
</dbReference>
<dbReference type="EMBL" id="QPIE01000001">
    <property type="protein sequence ID" value="RCU44998.1"/>
    <property type="molecule type" value="Genomic_DNA"/>
</dbReference>
<evidence type="ECO:0000256" key="2">
    <source>
        <dbReference type="ARBA" id="ARBA00023125"/>
    </source>
</evidence>
<gene>
    <name evidence="6" type="ORF">DQ356_01965</name>
</gene>
<reference evidence="6 7" key="1">
    <citation type="submission" date="2018-07" db="EMBL/GenBank/DDBJ databases">
        <title>Chryseobacterium lacus sp. nov., isolated from lake water.</title>
        <authorList>
            <person name="Li C.-M."/>
        </authorList>
    </citation>
    <scope>NUCLEOTIDE SEQUENCE [LARGE SCALE GENOMIC DNA]</scope>
    <source>
        <strain evidence="6 7">YLOS41</strain>
    </source>
</reference>
<comment type="caution">
    <text evidence="6">The sequence shown here is derived from an EMBL/GenBank/DDBJ whole genome shotgun (WGS) entry which is preliminary data.</text>
</comment>
<name>A0A368N3D7_9FLAO</name>
<dbReference type="InterPro" id="IPR039420">
    <property type="entry name" value="WalR-like"/>
</dbReference>
<keyword evidence="7" id="KW-1185">Reference proteome</keyword>
<dbReference type="SMART" id="SM00448">
    <property type="entry name" value="REC"/>
    <property type="match status" value="1"/>
</dbReference>
<dbReference type="Pfam" id="PF00072">
    <property type="entry name" value="Response_reg"/>
    <property type="match status" value="1"/>
</dbReference>
<evidence type="ECO:0000259" key="4">
    <source>
        <dbReference type="PROSITE" id="PS50043"/>
    </source>
</evidence>
<dbReference type="PRINTS" id="PR00038">
    <property type="entry name" value="HTHLUXR"/>
</dbReference>
<sequence length="217" mass="24418">MSIRTLITEDSITALRALEIKLSEFPEVVIKGTVNNGQEALDFLSKNHRIDIVLMDIEMPVMNGIRATEIIKQKYPQIKIIIITMHDADHYVFDAIKAGADSYILKDTKADKVFETILDTQNGGAVMSPSIAQKTLSFLRGSSFSGHVSEDESPQLSDRESEILEQIMKGLTNKAIADNLFISPFTVKRHIENIYKKLHAHNRVELLHKANKKKFLG</sequence>
<dbReference type="GO" id="GO:0006355">
    <property type="term" value="P:regulation of DNA-templated transcription"/>
    <property type="evidence" value="ECO:0007669"/>
    <property type="project" value="InterPro"/>
</dbReference>
<dbReference type="PROSITE" id="PS50110">
    <property type="entry name" value="RESPONSE_REGULATORY"/>
    <property type="match status" value="1"/>
</dbReference>
<feature type="modified residue" description="4-aspartylphosphate" evidence="3">
    <location>
        <position position="56"/>
    </location>
</feature>
<dbReference type="PANTHER" id="PTHR43214">
    <property type="entry name" value="TWO-COMPONENT RESPONSE REGULATOR"/>
    <property type="match status" value="1"/>
</dbReference>
<dbReference type="PROSITE" id="PS50043">
    <property type="entry name" value="HTH_LUXR_2"/>
    <property type="match status" value="1"/>
</dbReference>
<dbReference type="InterPro" id="IPR000792">
    <property type="entry name" value="Tscrpt_reg_LuxR_C"/>
</dbReference>
<dbReference type="OrthoDB" id="9797341at2"/>
<dbReference type="PANTHER" id="PTHR43214:SF40">
    <property type="entry name" value="TRANSCRIPTIONAL REGULATORY PROTEIN LNRK"/>
    <property type="match status" value="1"/>
</dbReference>
<evidence type="ECO:0000313" key="6">
    <source>
        <dbReference type="EMBL" id="RCU44998.1"/>
    </source>
</evidence>
<dbReference type="CDD" id="cd17535">
    <property type="entry name" value="REC_NarL-like"/>
    <property type="match status" value="1"/>
</dbReference>
<organism evidence="6 7">
    <name type="scientific">Chryseobacterium lacus</name>
    <dbReference type="NCBI Taxonomy" id="2058346"/>
    <lineage>
        <taxon>Bacteria</taxon>
        <taxon>Pseudomonadati</taxon>
        <taxon>Bacteroidota</taxon>
        <taxon>Flavobacteriia</taxon>
        <taxon>Flavobacteriales</taxon>
        <taxon>Weeksellaceae</taxon>
        <taxon>Chryseobacterium group</taxon>
        <taxon>Chryseobacterium</taxon>
    </lineage>
</organism>
<evidence type="ECO:0000259" key="5">
    <source>
        <dbReference type="PROSITE" id="PS50110"/>
    </source>
</evidence>
<dbReference type="Pfam" id="PF00196">
    <property type="entry name" value="GerE"/>
    <property type="match status" value="1"/>
</dbReference>
<dbReference type="PROSITE" id="PS00622">
    <property type="entry name" value="HTH_LUXR_1"/>
    <property type="match status" value="1"/>
</dbReference>
<dbReference type="InterPro" id="IPR011006">
    <property type="entry name" value="CheY-like_superfamily"/>
</dbReference>